<evidence type="ECO:0000313" key="3">
    <source>
        <dbReference type="Proteomes" id="UP000775213"/>
    </source>
</evidence>
<organism evidence="2 3">
    <name type="scientific">Dendrobium chrysotoxum</name>
    <name type="common">Orchid</name>
    <dbReference type="NCBI Taxonomy" id="161865"/>
    <lineage>
        <taxon>Eukaryota</taxon>
        <taxon>Viridiplantae</taxon>
        <taxon>Streptophyta</taxon>
        <taxon>Embryophyta</taxon>
        <taxon>Tracheophyta</taxon>
        <taxon>Spermatophyta</taxon>
        <taxon>Magnoliopsida</taxon>
        <taxon>Liliopsida</taxon>
        <taxon>Asparagales</taxon>
        <taxon>Orchidaceae</taxon>
        <taxon>Epidendroideae</taxon>
        <taxon>Malaxideae</taxon>
        <taxon>Dendrobiinae</taxon>
        <taxon>Dendrobium</taxon>
    </lineage>
</organism>
<dbReference type="Proteomes" id="UP000775213">
    <property type="component" value="Unassembled WGS sequence"/>
</dbReference>
<dbReference type="EMBL" id="JAGFBR010000006">
    <property type="protein sequence ID" value="KAH0465838.1"/>
    <property type="molecule type" value="Genomic_DNA"/>
</dbReference>
<comment type="caution">
    <text evidence="2">The sequence shown here is derived from an EMBL/GenBank/DDBJ whole genome shotgun (WGS) entry which is preliminary data.</text>
</comment>
<dbReference type="AlphaFoldDB" id="A0AAV7HCT8"/>
<gene>
    <name evidence="2" type="ORF">IEQ34_005941</name>
</gene>
<accession>A0AAV7HCT8</accession>
<evidence type="ECO:0008006" key="4">
    <source>
        <dbReference type="Google" id="ProtNLM"/>
    </source>
</evidence>
<keyword evidence="1" id="KW-0472">Membrane</keyword>
<keyword evidence="1" id="KW-1133">Transmembrane helix</keyword>
<protein>
    <recommendedName>
        <fullName evidence="4">NADH dehydrogenase subunit 6</fullName>
    </recommendedName>
</protein>
<keyword evidence="1" id="KW-0812">Transmembrane</keyword>
<reference evidence="2 3" key="1">
    <citation type="journal article" date="2021" name="Hortic Res">
        <title>Chromosome-scale assembly of the Dendrobium chrysotoxum genome enhances the understanding of orchid evolution.</title>
        <authorList>
            <person name="Zhang Y."/>
            <person name="Zhang G.Q."/>
            <person name="Zhang D."/>
            <person name="Liu X.D."/>
            <person name="Xu X.Y."/>
            <person name="Sun W.H."/>
            <person name="Yu X."/>
            <person name="Zhu X."/>
            <person name="Wang Z.W."/>
            <person name="Zhao X."/>
            <person name="Zhong W.Y."/>
            <person name="Chen H."/>
            <person name="Yin W.L."/>
            <person name="Huang T."/>
            <person name="Niu S.C."/>
            <person name="Liu Z.J."/>
        </authorList>
    </citation>
    <scope>NUCLEOTIDE SEQUENCE [LARGE SCALE GENOMIC DNA]</scope>
    <source>
        <strain evidence="2">Lindl</strain>
    </source>
</reference>
<feature type="transmembrane region" description="Helical" evidence="1">
    <location>
        <begin position="71"/>
        <end position="88"/>
    </location>
</feature>
<sequence length="89" mass="9448">MGRLSAHHLDGCGLLATTGGASSYSDWWPCLGCEVMLAHFVTSSVWAVACFLLWMVSAFLLGGCSLPLTEPGWLVSSLLSVVSTFLIVL</sequence>
<keyword evidence="3" id="KW-1185">Reference proteome</keyword>
<proteinExistence type="predicted"/>
<feature type="transmembrane region" description="Helical" evidence="1">
    <location>
        <begin position="45"/>
        <end position="64"/>
    </location>
</feature>
<name>A0AAV7HCT8_DENCH</name>
<evidence type="ECO:0000313" key="2">
    <source>
        <dbReference type="EMBL" id="KAH0465838.1"/>
    </source>
</evidence>
<evidence type="ECO:0000256" key="1">
    <source>
        <dbReference type="SAM" id="Phobius"/>
    </source>
</evidence>